<protein>
    <submittedName>
        <fullName evidence="2">Uncharacterized protein</fullName>
    </submittedName>
</protein>
<keyword evidence="3" id="KW-1185">Reference proteome</keyword>
<dbReference type="Proteomes" id="UP000054805">
    <property type="component" value="Unassembled WGS sequence"/>
</dbReference>
<organism evidence="2 3">
    <name type="scientific">Trichinella pseudospiralis</name>
    <name type="common">Parasitic roundworm</name>
    <dbReference type="NCBI Taxonomy" id="6337"/>
    <lineage>
        <taxon>Eukaryota</taxon>
        <taxon>Metazoa</taxon>
        <taxon>Ecdysozoa</taxon>
        <taxon>Nematoda</taxon>
        <taxon>Enoplea</taxon>
        <taxon>Dorylaimia</taxon>
        <taxon>Trichinellida</taxon>
        <taxon>Trichinellidae</taxon>
        <taxon>Trichinella</taxon>
    </lineage>
</organism>
<name>A0A0V1IVZ5_TRIPS</name>
<dbReference type="AlphaFoldDB" id="A0A0V1IVZ5"/>
<evidence type="ECO:0000313" key="2">
    <source>
        <dbReference type="EMBL" id="KRZ26929.1"/>
    </source>
</evidence>
<sequence>MVKQTGPMKDSQPAFSSDHLSRPMTARKLEQCNTRNRTVNRIKPTLSVDKHNVPVLCGSQRRQNLMAAPSWIQHFSFARLP</sequence>
<comment type="caution">
    <text evidence="2">The sequence shown here is derived from an EMBL/GenBank/DDBJ whole genome shotgun (WGS) entry which is preliminary data.</text>
</comment>
<feature type="region of interest" description="Disordered" evidence="1">
    <location>
        <begin position="1"/>
        <end position="27"/>
    </location>
</feature>
<evidence type="ECO:0000256" key="1">
    <source>
        <dbReference type="SAM" id="MobiDB-lite"/>
    </source>
</evidence>
<accession>A0A0V1IVZ5</accession>
<evidence type="ECO:0000313" key="3">
    <source>
        <dbReference type="Proteomes" id="UP000054805"/>
    </source>
</evidence>
<proteinExistence type="predicted"/>
<reference evidence="2 3" key="1">
    <citation type="submission" date="2015-01" db="EMBL/GenBank/DDBJ databases">
        <title>Evolution of Trichinella species and genotypes.</title>
        <authorList>
            <person name="Korhonen P.K."/>
            <person name="Edoardo P."/>
            <person name="Giuseppe L.R."/>
            <person name="Gasser R.B."/>
        </authorList>
    </citation>
    <scope>NUCLEOTIDE SEQUENCE [LARGE SCALE GENOMIC DNA]</scope>
    <source>
        <strain evidence="2">ISS588</strain>
    </source>
</reference>
<dbReference type="EMBL" id="JYDS01000078">
    <property type="protein sequence ID" value="KRZ26929.1"/>
    <property type="molecule type" value="Genomic_DNA"/>
</dbReference>
<gene>
    <name evidence="2" type="ORF">T4B_11386</name>
</gene>